<dbReference type="SUPFAM" id="SSF56784">
    <property type="entry name" value="HAD-like"/>
    <property type="match status" value="1"/>
</dbReference>
<dbReference type="Proteomes" id="UP001277761">
    <property type="component" value="Unassembled WGS sequence"/>
</dbReference>
<dbReference type="PRINTS" id="PR00413">
    <property type="entry name" value="HADHALOGNASE"/>
</dbReference>
<dbReference type="SFLD" id="SFLDG01129">
    <property type="entry name" value="C1.5:_HAD__Beta-PGM__Phosphata"/>
    <property type="match status" value="1"/>
</dbReference>
<dbReference type="Pfam" id="PF00702">
    <property type="entry name" value="Hydrolase"/>
    <property type="match status" value="1"/>
</dbReference>
<dbReference type="EMBL" id="JAXAVX010000006">
    <property type="protein sequence ID" value="MDX8152538.1"/>
    <property type="molecule type" value="Genomic_DNA"/>
</dbReference>
<keyword evidence="1" id="KW-0378">Hydrolase</keyword>
<dbReference type="SFLD" id="SFLDS00003">
    <property type="entry name" value="Haloacid_Dehalogenase"/>
    <property type="match status" value="1"/>
</dbReference>
<comment type="caution">
    <text evidence="2">The sequence shown here is derived from an EMBL/GenBank/DDBJ whole genome shotgun (WGS) entry which is preliminary data.</text>
</comment>
<gene>
    <name evidence="2" type="ORF">SK069_13105</name>
</gene>
<protein>
    <submittedName>
        <fullName evidence="2">HAD hydrolase-like protein</fullName>
    </submittedName>
</protein>
<evidence type="ECO:0000256" key="1">
    <source>
        <dbReference type="ARBA" id="ARBA00022801"/>
    </source>
</evidence>
<sequence>MPLPKQIDFVTMDVYGTLIDWEAGVLDAFVREAGKDGFTIDRDLTLRLFHQKHDEIAGGSYELYAEVLRRTAREVAEEIGWDDLRQEPSRANFLPDSVERWRPFRETMPQLRKLGKAFQTGIVSNIDDKLLGLTRRHIPHDFDLVVTAQQVRSYKPDAAHFTEIARRYGSKKNWVHIAAGYKSDVEPCLKAKIPVIWINRNGVELEPKAKQPTLEVRTLLDAVRELGLK</sequence>
<evidence type="ECO:0000313" key="2">
    <source>
        <dbReference type="EMBL" id="MDX8152538.1"/>
    </source>
</evidence>
<dbReference type="InterPro" id="IPR051540">
    <property type="entry name" value="S-2-haloacid_dehalogenase"/>
</dbReference>
<proteinExistence type="predicted"/>
<name>A0ABU4VNV0_9ACTN</name>
<evidence type="ECO:0000313" key="3">
    <source>
        <dbReference type="Proteomes" id="UP001277761"/>
    </source>
</evidence>
<dbReference type="InterPro" id="IPR023214">
    <property type="entry name" value="HAD_sf"/>
</dbReference>
<dbReference type="InterPro" id="IPR036412">
    <property type="entry name" value="HAD-like_sf"/>
</dbReference>
<dbReference type="Gene3D" id="1.10.150.750">
    <property type="match status" value="1"/>
</dbReference>
<accession>A0ABU4VNV0</accession>
<organism evidence="2 3">
    <name type="scientific">Patulibacter brassicae</name>
    <dbReference type="NCBI Taxonomy" id="1705717"/>
    <lineage>
        <taxon>Bacteria</taxon>
        <taxon>Bacillati</taxon>
        <taxon>Actinomycetota</taxon>
        <taxon>Thermoleophilia</taxon>
        <taxon>Solirubrobacterales</taxon>
        <taxon>Patulibacteraceae</taxon>
        <taxon>Patulibacter</taxon>
    </lineage>
</organism>
<dbReference type="InterPro" id="IPR006439">
    <property type="entry name" value="HAD-SF_hydro_IA"/>
</dbReference>
<reference evidence="2 3" key="1">
    <citation type="submission" date="2023-11" db="EMBL/GenBank/DDBJ databases">
        <authorList>
            <person name="Xu M."/>
            <person name="Jiang T."/>
        </authorList>
    </citation>
    <scope>NUCLEOTIDE SEQUENCE [LARGE SCALE GENOMIC DNA]</scope>
    <source>
        <strain evidence="2 3">SD</strain>
    </source>
</reference>
<keyword evidence="3" id="KW-1185">Reference proteome</keyword>
<dbReference type="PANTHER" id="PTHR43316:SF9">
    <property type="entry name" value="ACID DEHALOGENASE, PUTATIVE (AFU_ORTHOLOGUE AFUA_6G14460)-RELATED"/>
    <property type="match status" value="1"/>
</dbReference>
<dbReference type="RefSeq" id="WP_319954692.1">
    <property type="nucleotide sequence ID" value="NZ_JAXAVX010000006.1"/>
</dbReference>
<dbReference type="PANTHER" id="PTHR43316">
    <property type="entry name" value="HYDROLASE, HALOACID DELAHOGENASE-RELATED"/>
    <property type="match status" value="1"/>
</dbReference>
<dbReference type="Gene3D" id="3.40.50.1000">
    <property type="entry name" value="HAD superfamily/HAD-like"/>
    <property type="match status" value="1"/>
</dbReference>